<proteinExistence type="predicted"/>
<dbReference type="AlphaFoldDB" id="A0A7L5EHF2"/>
<dbReference type="Proteomes" id="UP000501982">
    <property type="component" value="Chromosome"/>
</dbReference>
<evidence type="ECO:0000313" key="2">
    <source>
        <dbReference type="Proteomes" id="UP000501982"/>
    </source>
</evidence>
<evidence type="ECO:0000313" key="1">
    <source>
        <dbReference type="EMBL" id="QJE30013.1"/>
    </source>
</evidence>
<reference evidence="1 2" key="1">
    <citation type="submission" date="2020-04" db="EMBL/GenBank/DDBJ databases">
        <title>Complete Genomes and Methylome analysis of CBBP consortium that reverse antibiotic-induced susceptibility to vancomycin-resistant Enterococcus faecium infection.</title>
        <authorList>
            <person name="Fomenkov A."/>
            <person name="Zhang Z."/>
            <person name="Pamer E."/>
            <person name="Roberts R.J."/>
        </authorList>
    </citation>
    <scope>NUCLEOTIDE SEQUENCE [LARGE SCALE GENOMIC DNA]</scope>
    <source>
        <strain evidence="2">CBBP</strain>
    </source>
</reference>
<dbReference type="RefSeq" id="WP_170106137.1">
    <property type="nucleotide sequence ID" value="NZ_CP051672.1"/>
</dbReference>
<dbReference type="EMBL" id="CP051672">
    <property type="protein sequence ID" value="QJE30013.1"/>
    <property type="molecule type" value="Genomic_DNA"/>
</dbReference>
<gene>
    <name evidence="1" type="ORF">HHO38_17695</name>
</gene>
<sequence length="832" mass="96775">MLDWATIEEKIYINVSKVLKNGSPSFTEGQIKEAICLFKSFILYKSGYHTLDGLPRYLLPSLQEAFIDKKGEPTSLTNISTNIEPFIRKILVLISREPFANLENTTLAPLLKKTNINAALSGQRTKSDYPQLEIANLDSYLTAPEYLYSICSAYITRNTVHDASDLDDAEVLSALKHLLVVYIYIILKYINGIKNLPNISASVNVENQIVDDNQKILYNFINFGNTSTEIKTQIVNAFILNYLRDKGSVQVEKIIDESNNYFENSFSPEFYKRKIAALIQKQKIEYTDKVSIKLTDSESDNLSKAQINFLENRDLFFMFFDELLKKYNIENKKDELLEKIKLFLENNFNIDLCEIYCNEINTDSSIYASLLEYLKSLTDNDEVAESLFKDILVLCEDNDFLVRISASKVFSKISNPDQFQNYLRQQTRIVYLDTQIILYALCCNYLPEDEYDNIFHKTTSALLSYAEKTTNIELKFGNQYLSEIAYQLKLALFLIPFADNDITEGVMLSTNIFYRFYFHLKKKNLLDEDTETFADFMSNWLSLEEEDAYDPDYDRIASNSMIDILKDELNIEVVKLPYYEDCDSASTLLEEVIKENLLAIKTHYVLKNDAIMVCHLSNSQYHVSEPFFLTWDKSFTPFRKRYKDKFRRKDPISWHLFTPSKFLNHMDLINFKINPSSMTNDFLSVIDGLGVHNMTRTIVDSMNRFLDIKNISKSQRHKYIKITKEIFSESEFSYEISTPVDELKIKISDSFAEILDQINSFLYSNSKAKIDKYRKMLLNESYFIKTAELIQNQVKIKLTNNTVDSKFLFDGIEKNIKEYEELSKVNVVDKNE</sequence>
<accession>A0A7L5EHF2</accession>
<protein>
    <submittedName>
        <fullName evidence="1">Uncharacterized protein</fullName>
    </submittedName>
</protein>
<organism evidence="1 2">
    <name type="scientific">Parabacteroides distasonis</name>
    <dbReference type="NCBI Taxonomy" id="823"/>
    <lineage>
        <taxon>Bacteria</taxon>
        <taxon>Pseudomonadati</taxon>
        <taxon>Bacteroidota</taxon>
        <taxon>Bacteroidia</taxon>
        <taxon>Bacteroidales</taxon>
        <taxon>Tannerellaceae</taxon>
        <taxon>Parabacteroides</taxon>
    </lineage>
</organism>
<name>A0A7L5EHF2_PARDI</name>